<reference evidence="1" key="1">
    <citation type="submission" date="2018-04" db="EMBL/GenBank/DDBJ databases">
        <title>Draft genome sequence of the Candidatus Spirobacillus cienkowskii, a pathogen of freshwater Daphnia species, reconstructed from hemolymph metagenomic reads.</title>
        <authorList>
            <person name="Bresciani L."/>
            <person name="Lemos L.N."/>
            <person name="Wale N."/>
            <person name="Lin J.Y."/>
            <person name="Fernandes G.R."/>
            <person name="Duffy M.A."/>
            <person name="Rodrigues J.M."/>
        </authorList>
    </citation>
    <scope>NUCLEOTIDE SEQUENCE [LARGE SCALE GENOMIC DNA]</scope>
    <source>
        <strain evidence="1">Binning01</strain>
    </source>
</reference>
<dbReference type="Proteomes" id="UP000253934">
    <property type="component" value="Unassembled WGS sequence"/>
</dbReference>
<dbReference type="AlphaFoldDB" id="A0A369KR64"/>
<keyword evidence="2" id="KW-1185">Reference proteome</keyword>
<dbReference type="SUPFAM" id="SSF56935">
    <property type="entry name" value="Porins"/>
    <property type="match status" value="1"/>
</dbReference>
<comment type="caution">
    <text evidence="1">The sequence shown here is derived from an EMBL/GenBank/DDBJ whole genome shotgun (WGS) entry which is preliminary data.</text>
</comment>
<evidence type="ECO:0000313" key="2">
    <source>
        <dbReference type="Proteomes" id="UP000253934"/>
    </source>
</evidence>
<protein>
    <submittedName>
        <fullName evidence="1">Uncharacterized protein</fullName>
    </submittedName>
</protein>
<dbReference type="RefSeq" id="WP_338635870.1">
    <property type="nucleotide sequence ID" value="NZ_CP146516.1"/>
</dbReference>
<gene>
    <name evidence="1" type="ORF">DCC88_07875</name>
</gene>
<proteinExistence type="predicted"/>
<name>A0A369KR64_9BACT</name>
<dbReference type="EMBL" id="QOVW01000072">
    <property type="protein sequence ID" value="RDB35880.1"/>
    <property type="molecule type" value="Genomic_DNA"/>
</dbReference>
<evidence type="ECO:0000313" key="1">
    <source>
        <dbReference type="EMBL" id="RDB35880.1"/>
    </source>
</evidence>
<sequence>MSLKLKKIILVQLCFLNVIYFMPAFSNDFSPSDALNRPSSSLAASSGAGASAPGDASMMDANPAILPALKRQYTLSGGMAWSSKIDSFEVVAFDSTLPPFAMAIRVRETIPNGTSRDRSIKAGLGYKLPNVNNLSLGLSFDYQQLNLTELWKWNDNNYRVGLGAFYQINLNLDSPIFLGLSTNGLFDKYNAKTFDFGVSAFLMDQSVNLSSDILFDTENGLQSFVGGLTLITKVFLEVKGSVGYNPKFSRFFWGSGLFLKSPVLHVYYTLVKNDSNDTTLKQTAGIEFALSL</sequence>
<accession>A0A369KR64</accession>
<organism evidence="1 2">
    <name type="scientific">Spirobacillus cienkowskii</name>
    <dbReference type="NCBI Taxonomy" id="495820"/>
    <lineage>
        <taxon>Bacteria</taxon>
        <taxon>Pseudomonadati</taxon>
        <taxon>Bdellovibrionota</taxon>
        <taxon>Oligoflexia</taxon>
        <taxon>Silvanigrellales</taxon>
        <taxon>Spirobacillus</taxon>
    </lineage>
</organism>